<dbReference type="FunFam" id="3.30.420.10:FF:000019">
    <property type="entry name" value="RNA exonuclease NEF-sp"/>
    <property type="match status" value="1"/>
</dbReference>
<evidence type="ECO:0000256" key="5">
    <source>
        <dbReference type="ARBA" id="ARBA00022839"/>
    </source>
</evidence>
<comment type="similarity">
    <text evidence="2">Belongs to the REXO1/REXO3 family.</text>
</comment>
<name>A0AAJ6YFV0_9HYME</name>
<dbReference type="Pfam" id="PF00929">
    <property type="entry name" value="RNase_T"/>
    <property type="match status" value="1"/>
</dbReference>
<sequence>MVKMLTSLKDFKPPLLGEDFSNLKNRLRERKKILSSIPRLRLLSVGVSASLSLNINSQERIPIYYNDIQNLLLYSILGHNSPYLPERWCKLDKYNKISHTIVFVIEGLTVDHYLSNESLLRHVTSKLEYKLEIITSSICGSSFLEELINVPLTISQKSYLINKFGSLEKAYQNNRNIIKCFKAIFPIQSFFKIQINKKDEELPSNDKFSRTKLLLSSWQLIEENYPIPLKGFIESYPDYILTKDIYNEVHSKSQMFGLDCEMCQTINGMLEVTRVSIVDEELNIVYDTFVKPYNKIINYLTQYSGITKNILENVTTRLCDVQASIRALLPSDAILVGQSLNSDLNALKMMHPYIIDTSVIFNLSGQRTHKTKLKVLVKSFLNEQIQINKEGHCSIEDSKASIKLVKLKLAKSLNFGDSVFTELFHSNSNEFYFKTYEKCHVNEKSTSILSSSIFNHVSKIFTKTSAIFGSNEIVNDYSRISNNSALYIQKDQNFEKRDNVKLIITQNNNDTITRCSENAIQHNLNFCHIKLKTKQLSKENLSKTLSSVNKWIRMLWKHTELYGLMCVIFSGDTNSNGACFLNIKKSINTEYKK</sequence>
<dbReference type="InterPro" id="IPR036397">
    <property type="entry name" value="RNaseH_sf"/>
</dbReference>
<evidence type="ECO:0000256" key="4">
    <source>
        <dbReference type="ARBA" id="ARBA00022801"/>
    </source>
</evidence>
<keyword evidence="6" id="KW-0539">Nucleus</keyword>
<dbReference type="InterPro" id="IPR034922">
    <property type="entry name" value="REX1-like_exo"/>
</dbReference>
<comment type="subcellular location">
    <subcellularLocation>
        <location evidence="1">Nucleus</location>
    </subcellularLocation>
</comment>
<dbReference type="GO" id="GO:0005634">
    <property type="term" value="C:nucleus"/>
    <property type="evidence" value="ECO:0007669"/>
    <property type="project" value="UniProtKB-SubCell"/>
</dbReference>
<evidence type="ECO:0000256" key="2">
    <source>
        <dbReference type="ARBA" id="ARBA00006357"/>
    </source>
</evidence>
<evidence type="ECO:0000256" key="3">
    <source>
        <dbReference type="ARBA" id="ARBA00022722"/>
    </source>
</evidence>
<organism evidence="8 9">
    <name type="scientific">Ceratosolen solmsi marchali</name>
    <dbReference type="NCBI Taxonomy" id="326594"/>
    <lineage>
        <taxon>Eukaryota</taxon>
        <taxon>Metazoa</taxon>
        <taxon>Ecdysozoa</taxon>
        <taxon>Arthropoda</taxon>
        <taxon>Hexapoda</taxon>
        <taxon>Insecta</taxon>
        <taxon>Pterygota</taxon>
        <taxon>Neoptera</taxon>
        <taxon>Endopterygota</taxon>
        <taxon>Hymenoptera</taxon>
        <taxon>Apocrita</taxon>
        <taxon>Proctotrupomorpha</taxon>
        <taxon>Chalcidoidea</taxon>
        <taxon>Agaonidae</taxon>
        <taxon>Agaoninae</taxon>
        <taxon>Ceratosolen</taxon>
    </lineage>
</organism>
<dbReference type="PANTHER" id="PTHR12801">
    <property type="entry name" value="RNA EXONUCLEASE REXO1 / RECO3 FAMILY MEMBER-RELATED"/>
    <property type="match status" value="1"/>
</dbReference>
<evidence type="ECO:0000259" key="7">
    <source>
        <dbReference type="SMART" id="SM00479"/>
    </source>
</evidence>
<dbReference type="PANTHER" id="PTHR12801:SF82">
    <property type="entry name" value="RNA EXONUCLEASE 5"/>
    <property type="match status" value="1"/>
</dbReference>
<dbReference type="InterPro" id="IPR047021">
    <property type="entry name" value="REXO1/3/4-like"/>
</dbReference>
<protein>
    <submittedName>
        <fullName evidence="9">RNA exonuclease NEF-sp</fullName>
    </submittedName>
</protein>
<dbReference type="GeneID" id="105361732"/>
<proteinExistence type="inferred from homology"/>
<dbReference type="Gene3D" id="3.30.420.10">
    <property type="entry name" value="Ribonuclease H-like superfamily/Ribonuclease H"/>
    <property type="match status" value="1"/>
</dbReference>
<dbReference type="InterPro" id="IPR012337">
    <property type="entry name" value="RNaseH-like_sf"/>
</dbReference>
<accession>A0AAJ6YFV0</accession>
<dbReference type="KEGG" id="csol:105361732"/>
<feature type="domain" description="Exonuclease" evidence="7">
    <location>
        <begin position="254"/>
        <end position="414"/>
    </location>
</feature>
<dbReference type="SMART" id="SM00479">
    <property type="entry name" value="EXOIII"/>
    <property type="match status" value="1"/>
</dbReference>
<evidence type="ECO:0000256" key="6">
    <source>
        <dbReference type="ARBA" id="ARBA00023242"/>
    </source>
</evidence>
<gene>
    <name evidence="9" type="primary">LOC105361732</name>
</gene>
<evidence type="ECO:0000313" key="8">
    <source>
        <dbReference type="Proteomes" id="UP000695007"/>
    </source>
</evidence>
<dbReference type="SUPFAM" id="SSF53098">
    <property type="entry name" value="Ribonuclease H-like"/>
    <property type="match status" value="1"/>
</dbReference>
<dbReference type="Proteomes" id="UP000695007">
    <property type="component" value="Unplaced"/>
</dbReference>
<reference evidence="9" key="1">
    <citation type="submission" date="2025-08" db="UniProtKB">
        <authorList>
            <consortium name="RefSeq"/>
        </authorList>
    </citation>
    <scope>IDENTIFICATION</scope>
</reference>
<dbReference type="GO" id="GO:0004527">
    <property type="term" value="F:exonuclease activity"/>
    <property type="evidence" value="ECO:0007669"/>
    <property type="project" value="UniProtKB-KW"/>
</dbReference>
<evidence type="ECO:0000256" key="1">
    <source>
        <dbReference type="ARBA" id="ARBA00004123"/>
    </source>
</evidence>
<dbReference type="AlphaFoldDB" id="A0AAJ6YFV0"/>
<evidence type="ECO:0000313" key="9">
    <source>
        <dbReference type="RefSeq" id="XP_011497286.1"/>
    </source>
</evidence>
<keyword evidence="5 9" id="KW-0269">Exonuclease</keyword>
<dbReference type="InterPro" id="IPR013520">
    <property type="entry name" value="Ribonucl_H"/>
</dbReference>
<dbReference type="CDD" id="cd06145">
    <property type="entry name" value="REX1_like"/>
    <property type="match status" value="1"/>
</dbReference>
<dbReference type="RefSeq" id="XP_011497286.1">
    <property type="nucleotide sequence ID" value="XM_011498984.1"/>
</dbReference>
<keyword evidence="8" id="KW-1185">Reference proteome</keyword>
<keyword evidence="4" id="KW-0378">Hydrolase</keyword>
<dbReference type="CTD" id="81691"/>
<dbReference type="GO" id="GO:0003676">
    <property type="term" value="F:nucleic acid binding"/>
    <property type="evidence" value="ECO:0007669"/>
    <property type="project" value="InterPro"/>
</dbReference>
<keyword evidence="3" id="KW-0540">Nuclease</keyword>